<dbReference type="OrthoDB" id="10254794at2759"/>
<reference evidence="8" key="1">
    <citation type="journal article" date="2015" name="PLoS Genet.">
        <title>Genome Sequence and Transcriptome Analyses of Chrysochromulina tobin: Metabolic Tools for Enhanced Algal Fitness in the Prominent Order Prymnesiales (Haptophyceae).</title>
        <authorList>
            <person name="Hovde B.T."/>
            <person name="Deodato C.R."/>
            <person name="Hunsperger H.M."/>
            <person name="Ryken S.A."/>
            <person name="Yost W."/>
            <person name="Jha R.K."/>
            <person name="Patterson J."/>
            <person name="Monnat R.J. Jr."/>
            <person name="Barlow S.B."/>
            <person name="Starkenburg S.R."/>
            <person name="Cattolico R.A."/>
        </authorList>
    </citation>
    <scope>NUCLEOTIDE SEQUENCE</scope>
    <source>
        <strain evidence="8">CCMP291</strain>
    </source>
</reference>
<evidence type="ECO:0000256" key="3">
    <source>
        <dbReference type="ARBA" id="ARBA00023273"/>
    </source>
</evidence>
<feature type="domain" description="CCDC113/CCDC96 coiled-coil" evidence="6">
    <location>
        <begin position="273"/>
        <end position="445"/>
    </location>
</feature>
<feature type="compositionally biased region" description="Low complexity" evidence="5">
    <location>
        <begin position="29"/>
        <end position="50"/>
    </location>
</feature>
<feature type="compositionally biased region" description="Acidic residues" evidence="5">
    <location>
        <begin position="83"/>
        <end position="111"/>
    </location>
</feature>
<feature type="region of interest" description="Disordered" evidence="5">
    <location>
        <begin position="1"/>
        <end position="136"/>
    </location>
</feature>
<dbReference type="GO" id="GO:0005930">
    <property type="term" value="C:axoneme"/>
    <property type="evidence" value="ECO:0007669"/>
    <property type="project" value="TreeGrafter"/>
</dbReference>
<name>A0A0M0JB41_9EUKA</name>
<organism evidence="7 8">
    <name type="scientific">Chrysochromulina tobinii</name>
    <dbReference type="NCBI Taxonomy" id="1460289"/>
    <lineage>
        <taxon>Eukaryota</taxon>
        <taxon>Haptista</taxon>
        <taxon>Haptophyta</taxon>
        <taxon>Prymnesiophyceae</taxon>
        <taxon>Prymnesiales</taxon>
        <taxon>Chrysochromulinaceae</taxon>
        <taxon>Chrysochromulina</taxon>
    </lineage>
</organism>
<gene>
    <name evidence="7" type="ORF">Ctob_005729</name>
</gene>
<evidence type="ECO:0000256" key="2">
    <source>
        <dbReference type="ARBA" id="ARBA00023054"/>
    </source>
</evidence>
<feature type="compositionally biased region" description="Acidic residues" evidence="5">
    <location>
        <begin position="57"/>
        <end position="75"/>
    </location>
</feature>
<dbReference type="EMBL" id="JWZX01003179">
    <property type="protein sequence ID" value="KOO23567.1"/>
    <property type="molecule type" value="Genomic_DNA"/>
</dbReference>
<dbReference type="PANTHER" id="PTHR15654">
    <property type="entry name" value="COILED-COIL DOMAIN-CONTAINING PROTEIN 113-RELATED"/>
    <property type="match status" value="1"/>
</dbReference>
<evidence type="ECO:0000256" key="5">
    <source>
        <dbReference type="SAM" id="MobiDB-lite"/>
    </source>
</evidence>
<protein>
    <submittedName>
        <fullName evidence="7">Coiled-coil domain-containing protein 96</fullName>
    </submittedName>
</protein>
<dbReference type="Proteomes" id="UP000037460">
    <property type="component" value="Unassembled WGS sequence"/>
</dbReference>
<dbReference type="GO" id="GO:0060271">
    <property type="term" value="P:cilium assembly"/>
    <property type="evidence" value="ECO:0007669"/>
    <property type="project" value="TreeGrafter"/>
</dbReference>
<feature type="coiled-coil region" evidence="4">
    <location>
        <begin position="315"/>
        <end position="346"/>
    </location>
</feature>
<dbReference type="PANTHER" id="PTHR15654:SF1">
    <property type="entry name" value="COILED-COIL DOMAIN-CONTAINING PROTEIN 96"/>
    <property type="match status" value="1"/>
</dbReference>
<dbReference type="GO" id="GO:0036064">
    <property type="term" value="C:ciliary basal body"/>
    <property type="evidence" value="ECO:0007669"/>
    <property type="project" value="TreeGrafter"/>
</dbReference>
<dbReference type="InterPro" id="IPR051885">
    <property type="entry name" value="CC_CF"/>
</dbReference>
<feature type="coiled-coil region" evidence="4">
    <location>
        <begin position="194"/>
        <end position="239"/>
    </location>
</feature>
<dbReference type="Pfam" id="PF13870">
    <property type="entry name" value="CCDC113_CCDC96_CC"/>
    <property type="match status" value="1"/>
</dbReference>
<sequence length="460" mass="51587">MADEEPAAAAEPLEEAAPPKEGGDVAPDEVAASGGAEAVEGAAVDTAEGEQTPELGGGDDEPSAATGEDGEDADEGTLAPADGDPEPAEEEYEEDEAVEPDDLGDEDDGYEGGEGYGDFDMLEAAEVDADEEQVEEDKANLAELFKQAQEEKATFLDLNQVLQKKLAEHLRTSAKKMDESKDIEKSVTDQEQRYYKFLAQVNELRDELKRLQQQHDKTAMEMKRRLDDKQGKAEEIKAAFVEFKREILKGAENSRTSKPIPPKLIAAFENQESEKDEEVERVRLSNINRRNFLRKLENTLRQKEKLADGLHLIDFEQLKIENQTLNEKIEERNEELLKLRKKTTTTVQVLTHLKEKLQFVQAENQVRKQELSDFEVELTAKRDVLTQVKHERDALRAENAGRRQAKGLVSSEELLIDYETRRRAVINKKEAMAKLQHQYESIVSQTADLRRAIASAGGVV</sequence>
<comment type="subcellular location">
    <subcellularLocation>
        <location evidence="1">Cell projection</location>
        <location evidence="1">Cilium</location>
    </subcellularLocation>
</comment>
<feature type="compositionally biased region" description="Acidic residues" evidence="5">
    <location>
        <begin position="120"/>
        <end position="135"/>
    </location>
</feature>
<evidence type="ECO:0000259" key="6">
    <source>
        <dbReference type="Pfam" id="PF13870"/>
    </source>
</evidence>
<evidence type="ECO:0000256" key="1">
    <source>
        <dbReference type="ARBA" id="ARBA00004138"/>
    </source>
</evidence>
<evidence type="ECO:0000313" key="7">
    <source>
        <dbReference type="EMBL" id="KOO23567.1"/>
    </source>
</evidence>
<comment type="caution">
    <text evidence="7">The sequence shown here is derived from an EMBL/GenBank/DDBJ whole genome shotgun (WGS) entry which is preliminary data.</text>
</comment>
<keyword evidence="2 4" id="KW-0175">Coiled coil</keyword>
<keyword evidence="8" id="KW-1185">Reference proteome</keyword>
<feature type="compositionally biased region" description="Low complexity" evidence="5">
    <location>
        <begin position="7"/>
        <end position="16"/>
    </location>
</feature>
<evidence type="ECO:0000313" key="8">
    <source>
        <dbReference type="Proteomes" id="UP000037460"/>
    </source>
</evidence>
<evidence type="ECO:0000256" key="4">
    <source>
        <dbReference type="SAM" id="Coils"/>
    </source>
</evidence>
<keyword evidence="3" id="KW-0966">Cell projection</keyword>
<proteinExistence type="predicted"/>
<accession>A0A0M0JB41</accession>
<dbReference type="AlphaFoldDB" id="A0A0M0JB41"/>
<dbReference type="InterPro" id="IPR025254">
    <property type="entry name" value="CCDC113/CCDC96_CC"/>
</dbReference>